<proteinExistence type="predicted"/>
<name>A0A1H2Z025_9FLAO</name>
<keyword evidence="2" id="KW-1185">Reference proteome</keyword>
<evidence type="ECO:0000313" key="2">
    <source>
        <dbReference type="Proteomes" id="UP000198569"/>
    </source>
</evidence>
<accession>A0A1H2Z025</accession>
<gene>
    <name evidence="1" type="ORF">SAMN05444338_10732</name>
</gene>
<dbReference type="RefSeq" id="WP_091431738.1">
    <property type="nucleotide sequence ID" value="NZ_FNMV01000007.1"/>
</dbReference>
<dbReference type="EMBL" id="FNMV01000007">
    <property type="protein sequence ID" value="SDX10139.1"/>
    <property type="molecule type" value="Genomic_DNA"/>
</dbReference>
<dbReference type="OrthoDB" id="1444218at2"/>
<organism evidence="1 2">
    <name type="scientific">Flavobacterium degerlachei</name>
    <dbReference type="NCBI Taxonomy" id="229203"/>
    <lineage>
        <taxon>Bacteria</taxon>
        <taxon>Pseudomonadati</taxon>
        <taxon>Bacteroidota</taxon>
        <taxon>Flavobacteriia</taxon>
        <taxon>Flavobacteriales</taxon>
        <taxon>Flavobacteriaceae</taxon>
        <taxon>Flavobacterium</taxon>
    </lineage>
</organism>
<dbReference type="STRING" id="229203.SAMN05444338_10732"/>
<protein>
    <submittedName>
        <fullName evidence="1">Uncharacterized protein</fullName>
    </submittedName>
</protein>
<dbReference type="AlphaFoldDB" id="A0A1H2Z025"/>
<evidence type="ECO:0000313" key="1">
    <source>
        <dbReference type="EMBL" id="SDX10139.1"/>
    </source>
</evidence>
<reference evidence="2" key="1">
    <citation type="submission" date="2016-10" db="EMBL/GenBank/DDBJ databases">
        <authorList>
            <person name="Varghese N."/>
            <person name="Submissions S."/>
        </authorList>
    </citation>
    <scope>NUCLEOTIDE SEQUENCE [LARGE SCALE GENOMIC DNA]</scope>
    <source>
        <strain evidence="2">DSM 15718</strain>
    </source>
</reference>
<dbReference type="Proteomes" id="UP000198569">
    <property type="component" value="Unassembled WGS sequence"/>
</dbReference>
<sequence length="155" mass="18077">MSEFRYHPIIEYLKINEDGSTILLNDEVLKISSQQLPHTKKIRRVVFVNRKTVNTIRLVCEAWHGVAPTGEHAARRTVETNGDHYSNLYWGKKGMTESNIVGHKWNNRGIRMTEDLFKSISDRLANEKLTIVLKELKVNASSYYYYKKKHGKKNK</sequence>